<sequence>MTDVKGSGSHVVESVVKQIHSSGLFPDDKKLLRRIAYVESKDGTDRNTYRPNYYGGIWQVDLLGFQATQDTGSHPGLNAKHAGIKQKFGIDWPAAQWSDLLKPLYSGLAARLVLSNIPAAVPADVRGQAEYWKKYYNTGSGAGTPQKFIDDVAVLEK</sequence>
<keyword evidence="1" id="KW-1185">Reference proteome</keyword>
<dbReference type="RefSeq" id="XP_013404288.1">
    <property type="nucleotide sequence ID" value="XM_013548834.1"/>
</dbReference>
<dbReference type="AlphaFoldDB" id="A0A1S3J200"/>
<evidence type="ECO:0000313" key="1">
    <source>
        <dbReference type="Proteomes" id="UP000085678"/>
    </source>
</evidence>
<dbReference type="KEGG" id="lak:106169384"/>
<evidence type="ECO:0000313" key="2">
    <source>
        <dbReference type="RefSeq" id="XP_013404288.1"/>
    </source>
</evidence>
<accession>A0A1S3J200</accession>
<organism evidence="1 2">
    <name type="scientific">Lingula anatina</name>
    <name type="common">Brachiopod</name>
    <name type="synonym">Lingula unguis</name>
    <dbReference type="NCBI Taxonomy" id="7574"/>
    <lineage>
        <taxon>Eukaryota</taxon>
        <taxon>Metazoa</taxon>
        <taxon>Spiralia</taxon>
        <taxon>Lophotrochozoa</taxon>
        <taxon>Brachiopoda</taxon>
        <taxon>Linguliformea</taxon>
        <taxon>Lingulata</taxon>
        <taxon>Lingulida</taxon>
        <taxon>Linguloidea</taxon>
        <taxon>Lingulidae</taxon>
        <taxon>Lingula</taxon>
    </lineage>
</organism>
<proteinExistence type="predicted"/>
<reference evidence="2" key="1">
    <citation type="submission" date="2025-08" db="UniProtKB">
        <authorList>
            <consortium name="RefSeq"/>
        </authorList>
    </citation>
    <scope>IDENTIFICATION</scope>
    <source>
        <tissue evidence="2">Gonads</tissue>
    </source>
</reference>
<protein>
    <submittedName>
        <fullName evidence="2">Uncharacterized protein LOC106169384</fullName>
    </submittedName>
</protein>
<name>A0A1S3J200_LINAN</name>
<dbReference type="InParanoid" id="A0A1S3J200"/>
<dbReference type="Proteomes" id="UP000085678">
    <property type="component" value="Unplaced"/>
</dbReference>
<dbReference type="GeneID" id="106169384"/>
<dbReference type="OrthoDB" id="6132182at2759"/>
<gene>
    <name evidence="2" type="primary">LOC106169384</name>
</gene>
<dbReference type="OMA" id="EQAAYWK"/>